<feature type="region of interest" description="Disordered" evidence="1">
    <location>
        <begin position="48"/>
        <end position="124"/>
    </location>
</feature>
<evidence type="ECO:0000256" key="1">
    <source>
        <dbReference type="SAM" id="MobiDB-lite"/>
    </source>
</evidence>
<name>A0A0E0MF17_ORYPU</name>
<dbReference type="AlphaFoldDB" id="A0A0E0MF17"/>
<evidence type="ECO:0000313" key="2">
    <source>
        <dbReference type="EnsemblPlants" id="OPUNC11G10150.1"/>
    </source>
</evidence>
<reference evidence="2" key="1">
    <citation type="submission" date="2015-04" db="UniProtKB">
        <authorList>
            <consortium name="EnsemblPlants"/>
        </authorList>
    </citation>
    <scope>IDENTIFICATION</scope>
</reference>
<feature type="compositionally biased region" description="Basic and acidic residues" evidence="1">
    <location>
        <begin position="69"/>
        <end position="82"/>
    </location>
</feature>
<dbReference type="HOGENOM" id="CLU_2007645_0_0_1"/>
<proteinExistence type="predicted"/>
<dbReference type="Gramene" id="OPUNC11G10150.1">
    <property type="protein sequence ID" value="OPUNC11G10150.1"/>
    <property type="gene ID" value="OPUNC11G10150"/>
</dbReference>
<protein>
    <submittedName>
        <fullName evidence="2">Uncharacterized protein</fullName>
    </submittedName>
</protein>
<accession>A0A0E0MF17</accession>
<feature type="compositionally biased region" description="Low complexity" evidence="1">
    <location>
        <begin position="49"/>
        <end position="67"/>
    </location>
</feature>
<dbReference type="Proteomes" id="UP000026962">
    <property type="component" value="Chromosome 11"/>
</dbReference>
<feature type="compositionally biased region" description="Acidic residues" evidence="1">
    <location>
        <begin position="95"/>
        <end position="109"/>
    </location>
</feature>
<organism evidence="2">
    <name type="scientific">Oryza punctata</name>
    <name type="common">Red rice</name>
    <dbReference type="NCBI Taxonomy" id="4537"/>
    <lineage>
        <taxon>Eukaryota</taxon>
        <taxon>Viridiplantae</taxon>
        <taxon>Streptophyta</taxon>
        <taxon>Embryophyta</taxon>
        <taxon>Tracheophyta</taxon>
        <taxon>Spermatophyta</taxon>
        <taxon>Magnoliopsida</taxon>
        <taxon>Liliopsida</taxon>
        <taxon>Poales</taxon>
        <taxon>Poaceae</taxon>
        <taxon>BOP clade</taxon>
        <taxon>Oryzoideae</taxon>
        <taxon>Oryzeae</taxon>
        <taxon>Oryzinae</taxon>
        <taxon>Oryza</taxon>
    </lineage>
</organism>
<keyword evidence="3" id="KW-1185">Reference proteome</keyword>
<sequence>MWMLTAVKQYADIFAGDPWRDIDLMASTEVVTAPAVETPAVDVIKADDTPAATETAAEAASPVPAVDKPAVKQEDKAPDHAEPQVTTEPQPPPVAEDELMSEDPAAELTEEAKPDEAEAEAPAG</sequence>
<dbReference type="EnsemblPlants" id="OPUNC11G10150.1">
    <property type="protein sequence ID" value="OPUNC11G10150.1"/>
    <property type="gene ID" value="OPUNC11G10150"/>
</dbReference>
<evidence type="ECO:0000313" key="3">
    <source>
        <dbReference type="Proteomes" id="UP000026962"/>
    </source>
</evidence>
<reference evidence="2" key="2">
    <citation type="submission" date="2018-05" db="EMBL/GenBank/DDBJ databases">
        <title>OpunRS2 (Oryza punctata Reference Sequence Version 2).</title>
        <authorList>
            <person name="Zhang J."/>
            <person name="Kudrna D."/>
            <person name="Lee S."/>
            <person name="Talag J."/>
            <person name="Welchert J."/>
            <person name="Wing R.A."/>
        </authorList>
    </citation>
    <scope>NUCLEOTIDE SEQUENCE [LARGE SCALE GENOMIC DNA]</scope>
</reference>